<comment type="caution">
    <text evidence="3">The sequence shown here is derived from an EMBL/GenBank/DDBJ whole genome shotgun (WGS) entry which is preliminary data.</text>
</comment>
<dbReference type="SUPFAM" id="SSF53474">
    <property type="entry name" value="alpha/beta-Hydrolases"/>
    <property type="match status" value="1"/>
</dbReference>
<gene>
    <name evidence="3" type="ORF">J2Z60_000674</name>
</gene>
<evidence type="ECO:0000256" key="1">
    <source>
        <dbReference type="SAM" id="Phobius"/>
    </source>
</evidence>
<keyword evidence="1" id="KW-0472">Membrane</keyword>
<evidence type="ECO:0000313" key="4">
    <source>
        <dbReference type="Proteomes" id="UP001519292"/>
    </source>
</evidence>
<proteinExistence type="predicted"/>
<dbReference type="Pfam" id="PF12695">
    <property type="entry name" value="Abhydrolase_5"/>
    <property type="match status" value="1"/>
</dbReference>
<name>A0ABS4MCU5_9LACO</name>
<keyword evidence="1" id="KW-1133">Transmembrane helix</keyword>
<keyword evidence="1" id="KW-0812">Transmembrane</keyword>
<dbReference type="Proteomes" id="UP001519292">
    <property type="component" value="Unassembled WGS sequence"/>
</dbReference>
<protein>
    <recommendedName>
        <fullName evidence="2">Alpha/beta hydrolase fold-5 domain-containing protein</fullName>
    </recommendedName>
</protein>
<feature type="transmembrane region" description="Helical" evidence="1">
    <location>
        <begin position="7"/>
        <end position="28"/>
    </location>
</feature>
<organism evidence="3 4">
    <name type="scientific">Lactobacillus colini</name>
    <dbReference type="NCBI Taxonomy" id="1819254"/>
    <lineage>
        <taxon>Bacteria</taxon>
        <taxon>Bacillati</taxon>
        <taxon>Bacillota</taxon>
        <taxon>Bacilli</taxon>
        <taxon>Lactobacillales</taxon>
        <taxon>Lactobacillaceae</taxon>
        <taxon>Lactobacillus</taxon>
    </lineage>
</organism>
<reference evidence="3 4" key="1">
    <citation type="submission" date="2021-03" db="EMBL/GenBank/DDBJ databases">
        <title>Genomic Encyclopedia of Type Strains, Phase IV (KMG-IV): sequencing the most valuable type-strain genomes for metagenomic binning, comparative biology and taxonomic classification.</title>
        <authorList>
            <person name="Goeker M."/>
        </authorList>
    </citation>
    <scope>NUCLEOTIDE SEQUENCE [LARGE SCALE GENOMIC DNA]</scope>
    <source>
        <strain evidence="3 4">DSM 101872</strain>
    </source>
</reference>
<dbReference type="RefSeq" id="WP_209686251.1">
    <property type="nucleotide sequence ID" value="NZ_JAGGLU010000003.1"/>
</dbReference>
<keyword evidence="4" id="KW-1185">Reference proteome</keyword>
<sequence>MKLIKKTIAWLVSIIIIVLLTGSIYLHLSAYQPSHNAQRAAQTATITNKATTFKAKHNRMTVIFYPGALVTPNSYSIWAKKVAASGYTVKIVHFPLNMALLNINAAGSLVAKSEKYVIGGHSLGGAMAARYAHNHNQQLKGIFFLASYPDQKGRLDTTKLAALSITGSRDGVLNWQKYNTNKRYLPKNTQYVTIAGANHGNFGSYGQQKGDKKATISNAQQQNEIAKQLVKWLENINY</sequence>
<accession>A0ABS4MCU5</accession>
<evidence type="ECO:0000313" key="3">
    <source>
        <dbReference type="EMBL" id="MBP2057503.1"/>
    </source>
</evidence>
<dbReference type="EMBL" id="JAGGLU010000003">
    <property type="protein sequence ID" value="MBP2057503.1"/>
    <property type="molecule type" value="Genomic_DNA"/>
</dbReference>
<feature type="domain" description="Alpha/beta hydrolase fold-5" evidence="2">
    <location>
        <begin position="62"/>
        <end position="223"/>
    </location>
</feature>
<dbReference type="InterPro" id="IPR029059">
    <property type="entry name" value="AB_hydrolase_5"/>
</dbReference>
<dbReference type="Gene3D" id="3.40.50.1820">
    <property type="entry name" value="alpha/beta hydrolase"/>
    <property type="match status" value="1"/>
</dbReference>
<dbReference type="InterPro" id="IPR029058">
    <property type="entry name" value="AB_hydrolase_fold"/>
</dbReference>
<evidence type="ECO:0000259" key="2">
    <source>
        <dbReference type="Pfam" id="PF12695"/>
    </source>
</evidence>